<reference evidence="8" key="1">
    <citation type="submission" date="2019-09" db="EMBL/GenBank/DDBJ databases">
        <title>Draft genome information of white flower Hibiscus syriacus.</title>
        <authorList>
            <person name="Kim Y.-M."/>
        </authorList>
    </citation>
    <scope>NUCLEOTIDE SEQUENCE [LARGE SCALE GENOMIC DNA]</scope>
    <source>
        <strain evidence="8">YM2019G1</strain>
    </source>
</reference>
<dbReference type="SUPFAM" id="SSF47370">
    <property type="entry name" value="Bromodomain"/>
    <property type="match status" value="1"/>
</dbReference>
<dbReference type="PROSITE" id="PS50014">
    <property type="entry name" value="BROMODOMAIN_2"/>
    <property type="match status" value="1"/>
</dbReference>
<feature type="compositionally biased region" description="Basic and acidic residues" evidence="5">
    <location>
        <begin position="480"/>
        <end position="496"/>
    </location>
</feature>
<gene>
    <name evidence="8" type="ORF">F3Y22_tig00110831pilonHSYRG00466</name>
</gene>
<dbReference type="AlphaFoldDB" id="A0A6A2ZL31"/>
<feature type="region of interest" description="Disordered" evidence="5">
    <location>
        <begin position="132"/>
        <end position="152"/>
    </location>
</feature>
<feature type="domain" description="Bromo" evidence="6">
    <location>
        <begin position="189"/>
        <end position="261"/>
    </location>
</feature>
<evidence type="ECO:0008006" key="10">
    <source>
        <dbReference type="Google" id="ProtNLM"/>
    </source>
</evidence>
<evidence type="ECO:0000256" key="3">
    <source>
        <dbReference type="ARBA" id="ARBA00023163"/>
    </source>
</evidence>
<keyword evidence="1" id="KW-0805">Transcription regulation</keyword>
<dbReference type="Pfam" id="PF17035">
    <property type="entry name" value="BET"/>
    <property type="match status" value="1"/>
</dbReference>
<feature type="compositionally biased region" description="Low complexity" evidence="5">
    <location>
        <begin position="525"/>
        <end position="553"/>
    </location>
</feature>
<comment type="caution">
    <text evidence="8">The sequence shown here is derived from an EMBL/GenBank/DDBJ whole genome shotgun (WGS) entry which is preliminary data.</text>
</comment>
<protein>
    <recommendedName>
        <fullName evidence="10">Transcription factor GTE7-like</fullName>
    </recommendedName>
</protein>
<evidence type="ECO:0000256" key="1">
    <source>
        <dbReference type="ARBA" id="ARBA00023015"/>
    </source>
</evidence>
<evidence type="ECO:0000256" key="4">
    <source>
        <dbReference type="PROSITE-ProRule" id="PRU00035"/>
    </source>
</evidence>
<dbReference type="InterPro" id="IPR038336">
    <property type="entry name" value="NET_sf"/>
</dbReference>
<dbReference type="SMART" id="SM00297">
    <property type="entry name" value="BROMO"/>
    <property type="match status" value="1"/>
</dbReference>
<dbReference type="InterPro" id="IPR001487">
    <property type="entry name" value="Bromodomain"/>
</dbReference>
<evidence type="ECO:0000313" key="8">
    <source>
        <dbReference type="EMBL" id="KAE8692691.1"/>
    </source>
</evidence>
<evidence type="ECO:0000259" key="7">
    <source>
        <dbReference type="PROSITE" id="PS51525"/>
    </source>
</evidence>
<organism evidence="8 9">
    <name type="scientific">Hibiscus syriacus</name>
    <name type="common">Rose of Sharon</name>
    <dbReference type="NCBI Taxonomy" id="106335"/>
    <lineage>
        <taxon>Eukaryota</taxon>
        <taxon>Viridiplantae</taxon>
        <taxon>Streptophyta</taxon>
        <taxon>Embryophyta</taxon>
        <taxon>Tracheophyta</taxon>
        <taxon>Spermatophyta</taxon>
        <taxon>Magnoliopsida</taxon>
        <taxon>eudicotyledons</taxon>
        <taxon>Gunneridae</taxon>
        <taxon>Pentapetalae</taxon>
        <taxon>rosids</taxon>
        <taxon>malvids</taxon>
        <taxon>Malvales</taxon>
        <taxon>Malvaceae</taxon>
        <taxon>Malvoideae</taxon>
        <taxon>Hibiscus</taxon>
    </lineage>
</organism>
<evidence type="ECO:0000256" key="5">
    <source>
        <dbReference type="SAM" id="MobiDB-lite"/>
    </source>
</evidence>
<accession>A0A6A2ZL31</accession>
<keyword evidence="3" id="KW-0804">Transcription</keyword>
<dbReference type="OrthoDB" id="21449at2759"/>
<dbReference type="InterPro" id="IPR027353">
    <property type="entry name" value="NET_dom"/>
</dbReference>
<feature type="region of interest" description="Disordered" evidence="5">
    <location>
        <begin position="480"/>
        <end position="561"/>
    </location>
</feature>
<dbReference type="PRINTS" id="PR00503">
    <property type="entry name" value="BROMODOMAIN"/>
</dbReference>
<proteinExistence type="predicted"/>
<evidence type="ECO:0000256" key="2">
    <source>
        <dbReference type="ARBA" id="ARBA00023117"/>
    </source>
</evidence>
<keyword evidence="2 4" id="KW-0103">Bromodomain</keyword>
<dbReference type="Proteomes" id="UP000436088">
    <property type="component" value="Unassembled WGS sequence"/>
</dbReference>
<feature type="domain" description="NET" evidence="7">
    <location>
        <begin position="377"/>
        <end position="458"/>
    </location>
</feature>
<dbReference type="PROSITE" id="PS51525">
    <property type="entry name" value="NET"/>
    <property type="match status" value="1"/>
</dbReference>
<evidence type="ECO:0000259" key="6">
    <source>
        <dbReference type="PROSITE" id="PS50014"/>
    </source>
</evidence>
<dbReference type="Pfam" id="PF00439">
    <property type="entry name" value="Bromodomain"/>
    <property type="match status" value="1"/>
</dbReference>
<evidence type="ECO:0000313" key="9">
    <source>
        <dbReference type="Proteomes" id="UP000436088"/>
    </source>
</evidence>
<sequence>MASAVLANQSESNWPPQRRSSVAKFMGKFPYPATKRKHNPKLKKKRQFNEQLPPCEDDVGHVVDDLPDVARPAASDVASSINRKQNQFGSGAIVSFRVSTYSMNELIDLKSQLIVELDRVRELKNRVNSNDFQLRSSSKPLPQKRIPGNKRPLPPNFSKELKILNTQENGKAPKAHSMKICSQILNKLMKHKYGHVFNSPVDVIGLGLHDYYSVIKNPMDLGTIKTRIAKNFYGSPLDFAADVRLTFNNAMLYNPKAHEINALAEQLLARFEELFRPLSPKLEENEEPLERVYFEEELQASSWDHGYHRLNKDRERNGEKNIVERDCLINLSARPNKDGAGSGFVSNPNVPQPQLQLPASALARVGSPIRVPKQPNPKAKDLNKREMTVEEKHRLGMGLQSLPQEKMDNVVQIIRKMNGHLIQDGDEIELDIEAMDTETLWELDRFVTNNKKMASKMRRQALLANNVVSNGTNMEEVTMKKVEAPMEMKKPKRADAGEEDVDIGDEMPMSSFPPVEIEKDNDHASSSSSDSSSSSSGSSSSSDSGSGSSSGSDSDADDGRS</sequence>
<dbReference type="PANTHER" id="PTHR45926">
    <property type="entry name" value="OSJNBA0053K19.4 PROTEIN"/>
    <property type="match status" value="1"/>
</dbReference>
<dbReference type="Gene3D" id="1.20.920.10">
    <property type="entry name" value="Bromodomain-like"/>
    <property type="match status" value="1"/>
</dbReference>
<dbReference type="InterPro" id="IPR036427">
    <property type="entry name" value="Bromodomain-like_sf"/>
</dbReference>
<keyword evidence="9" id="KW-1185">Reference proteome</keyword>
<dbReference type="EMBL" id="VEPZ02001131">
    <property type="protein sequence ID" value="KAE8692691.1"/>
    <property type="molecule type" value="Genomic_DNA"/>
</dbReference>
<dbReference type="Gene3D" id="1.20.1270.220">
    <property type="match status" value="1"/>
</dbReference>
<name>A0A6A2ZL31_HIBSY</name>